<keyword evidence="1" id="KW-0472">Membrane</keyword>
<dbReference type="InterPro" id="IPR014710">
    <property type="entry name" value="RmlC-like_jellyroll"/>
</dbReference>
<keyword evidence="1" id="KW-0812">Transmembrane</keyword>
<feature type="transmembrane region" description="Helical" evidence="1">
    <location>
        <begin position="355"/>
        <end position="378"/>
    </location>
</feature>
<accession>A0ABY3UTN4</accession>
<evidence type="ECO:0000313" key="4">
    <source>
        <dbReference type="Proteomes" id="UP001055171"/>
    </source>
</evidence>
<dbReference type="InterPro" id="IPR036259">
    <property type="entry name" value="MFS_trans_sf"/>
</dbReference>
<evidence type="ECO:0000256" key="1">
    <source>
        <dbReference type="SAM" id="Phobius"/>
    </source>
</evidence>
<keyword evidence="1" id="KW-1133">Transmembrane helix</keyword>
<dbReference type="InterPro" id="IPR018488">
    <property type="entry name" value="cNMP-bd_CS"/>
</dbReference>
<dbReference type="Pfam" id="PF07690">
    <property type="entry name" value="MFS_1"/>
    <property type="match status" value="1"/>
</dbReference>
<feature type="domain" description="Cyclic nucleotide-binding" evidence="2">
    <location>
        <begin position="575"/>
        <end position="671"/>
    </location>
</feature>
<dbReference type="PROSITE" id="PS50042">
    <property type="entry name" value="CNMP_BINDING_3"/>
    <property type="match status" value="2"/>
</dbReference>
<dbReference type="PANTHER" id="PTHR23011">
    <property type="entry name" value="CYCLIC NUCLEOTIDE-BINDING DOMAIN CONTAINING PROTEIN"/>
    <property type="match status" value="1"/>
</dbReference>
<dbReference type="RefSeq" id="WP_239721946.1">
    <property type="nucleotide sequence ID" value="NZ_CP092423.2"/>
</dbReference>
<feature type="transmembrane region" description="Helical" evidence="1">
    <location>
        <begin position="170"/>
        <end position="191"/>
    </location>
</feature>
<dbReference type="SUPFAM" id="SSF103473">
    <property type="entry name" value="MFS general substrate transporter"/>
    <property type="match status" value="1"/>
</dbReference>
<feature type="transmembrane region" description="Helical" evidence="1">
    <location>
        <begin position="297"/>
        <end position="316"/>
    </location>
</feature>
<dbReference type="Gene3D" id="1.20.1250.20">
    <property type="entry name" value="MFS general substrate transporter like domains"/>
    <property type="match status" value="2"/>
</dbReference>
<dbReference type="Proteomes" id="UP001055171">
    <property type="component" value="Chromosome"/>
</dbReference>
<reference evidence="3" key="1">
    <citation type="submission" date="2022-08" db="EMBL/GenBank/DDBJ databases">
        <title>Complete genome sequence of 14 non-tuberculosis mycobacteria type-strains.</title>
        <authorList>
            <person name="Igarashi Y."/>
            <person name="Osugi A."/>
            <person name="Mitarai S."/>
        </authorList>
    </citation>
    <scope>NUCLEOTIDE SEQUENCE</scope>
    <source>
        <strain evidence="3">ATCC 51985</strain>
    </source>
</reference>
<dbReference type="InterPro" id="IPR011701">
    <property type="entry name" value="MFS"/>
</dbReference>
<dbReference type="InterPro" id="IPR018490">
    <property type="entry name" value="cNMP-bd_dom_sf"/>
</dbReference>
<dbReference type="PROSITE" id="PS00889">
    <property type="entry name" value="CNMP_BINDING_2"/>
    <property type="match status" value="1"/>
</dbReference>
<dbReference type="PANTHER" id="PTHR23011:SF28">
    <property type="entry name" value="CYCLIC NUCLEOTIDE-BINDING DOMAIN CONTAINING PROTEIN"/>
    <property type="match status" value="1"/>
</dbReference>
<feature type="domain" description="Cyclic nucleotide-binding" evidence="2">
    <location>
        <begin position="427"/>
        <end position="525"/>
    </location>
</feature>
<keyword evidence="4" id="KW-1185">Reference proteome</keyword>
<dbReference type="Gene3D" id="2.60.120.10">
    <property type="entry name" value="Jelly Rolls"/>
    <property type="match status" value="2"/>
</dbReference>
<proteinExistence type="predicted"/>
<feature type="transmembrane region" description="Helical" evidence="1">
    <location>
        <begin position="271"/>
        <end position="290"/>
    </location>
</feature>
<dbReference type="SMART" id="SM00100">
    <property type="entry name" value="cNMP"/>
    <property type="match status" value="2"/>
</dbReference>
<evidence type="ECO:0000313" key="3">
    <source>
        <dbReference type="EMBL" id="ULP42947.1"/>
    </source>
</evidence>
<sequence>MAFAASRSLARNPQLRMLMSAWTVFYIGAFAHLVLLIAFTFAAGGAATVGAATVLATLPAGLVGPLTASLATSSRPQFHLALGIGVRCLAMVATIIAVLSGAPVGVVLVLVAVDSILSAGVRPLHGALVVRLSNTAAEAAAGNAMTSSLVSASALIGPAMAAVALEFGGIAWAFALPATTFAVGLVVALLIRVPDADDSQTPTSGRSGGSVRSQLRMLGAGFRAIAASRPAAAATVLFVANVTVLGVWFVASALVAKERLHLGDGGVTTIMTLYGAGGLVGALATLSIVARRGLAGVLVGALLGLALAFASLGAITSPGIGLTLAAGLGGAGAVTYAIAPTLVQRSVARATMVPAVASLQSLYMVGMASGAVIAPFLISPLGVPETLSVVGGLAGLITLLAWPRLRGADELSAEDAAKLAVIRAAPMLAPLPALALEQLARAATHVTLPAGCEVFRQGDSGDRFYVIAAGLAEVAVDGRRVATLGPGGSFGEIALLHKAPRSSTVTAREDLDLVAIDRAEFLSALSTDNVSMGRLGRIAETRVETPPVAERLVELNREAALGSGAARELLSSQPPMATIEATALGELADTARVFEAGDGALIAREGDYGDTYYVIVDGAATVFEGDTEIRELRPGDGFGELAILRDVPRTATVKALGDTTLLAVDRDAFQRARQAG</sequence>
<feature type="transmembrane region" description="Helical" evidence="1">
    <location>
        <begin position="322"/>
        <end position="343"/>
    </location>
</feature>
<feature type="transmembrane region" description="Helical" evidence="1">
    <location>
        <begin position="231"/>
        <end position="251"/>
    </location>
</feature>
<feature type="transmembrane region" description="Helical" evidence="1">
    <location>
        <begin position="49"/>
        <end position="68"/>
    </location>
</feature>
<dbReference type="SUPFAM" id="SSF51206">
    <property type="entry name" value="cAMP-binding domain-like"/>
    <property type="match status" value="2"/>
</dbReference>
<feature type="transmembrane region" description="Helical" evidence="1">
    <location>
        <begin position="21"/>
        <end position="43"/>
    </location>
</feature>
<gene>
    <name evidence="3" type="ORF">MJO58_02755</name>
</gene>
<organism evidence="3 4">
    <name type="scientific">Mycobacterium lentiflavum</name>
    <dbReference type="NCBI Taxonomy" id="141349"/>
    <lineage>
        <taxon>Bacteria</taxon>
        <taxon>Bacillati</taxon>
        <taxon>Actinomycetota</taxon>
        <taxon>Actinomycetes</taxon>
        <taxon>Mycobacteriales</taxon>
        <taxon>Mycobacteriaceae</taxon>
        <taxon>Mycobacterium</taxon>
        <taxon>Mycobacterium simiae complex</taxon>
    </lineage>
</organism>
<dbReference type="CDD" id="cd00038">
    <property type="entry name" value="CAP_ED"/>
    <property type="match status" value="2"/>
</dbReference>
<dbReference type="EMBL" id="CP092423">
    <property type="protein sequence ID" value="ULP42947.1"/>
    <property type="molecule type" value="Genomic_DNA"/>
</dbReference>
<protein>
    <submittedName>
        <fullName evidence="3">Cyclic nucleotide-binding domain-containing protein</fullName>
    </submittedName>
</protein>
<evidence type="ECO:0000259" key="2">
    <source>
        <dbReference type="PROSITE" id="PS50042"/>
    </source>
</evidence>
<dbReference type="InterPro" id="IPR000595">
    <property type="entry name" value="cNMP-bd_dom"/>
</dbReference>
<name>A0ABY3UTN4_MYCLN</name>
<dbReference type="Pfam" id="PF00027">
    <property type="entry name" value="cNMP_binding"/>
    <property type="match status" value="2"/>
</dbReference>
<dbReference type="PRINTS" id="PR00103">
    <property type="entry name" value="CAMPKINASE"/>
</dbReference>